<dbReference type="SMART" id="SM00306">
    <property type="entry name" value="HintN"/>
    <property type="match status" value="1"/>
</dbReference>
<dbReference type="InterPro" id="IPR036844">
    <property type="entry name" value="Hint_dom_sf"/>
</dbReference>
<dbReference type="InterPro" id="IPR006141">
    <property type="entry name" value="Intein_N"/>
</dbReference>
<proteinExistence type="predicted"/>
<evidence type="ECO:0000256" key="4">
    <source>
        <dbReference type="SAM" id="MobiDB-lite"/>
    </source>
</evidence>
<feature type="domain" description="Hint" evidence="7">
    <location>
        <begin position="434"/>
        <end position="549"/>
    </location>
</feature>
<dbReference type="PANTHER" id="PTHR46706">
    <property type="entry name" value="PROTEIN QUA-1-RELATED"/>
    <property type="match status" value="1"/>
</dbReference>
<dbReference type="InterPro" id="IPR003587">
    <property type="entry name" value="Hint_dom_N"/>
</dbReference>
<evidence type="ECO:0000256" key="2">
    <source>
        <dbReference type="ARBA" id="ARBA00022473"/>
    </source>
</evidence>
<feature type="compositionally biased region" description="Basic and acidic residues" evidence="4">
    <location>
        <begin position="272"/>
        <end position="282"/>
    </location>
</feature>
<dbReference type="GO" id="GO:0048731">
    <property type="term" value="P:system development"/>
    <property type="evidence" value="ECO:0007669"/>
    <property type="project" value="UniProtKB-ARBA"/>
</dbReference>
<dbReference type="GO" id="GO:0005576">
    <property type="term" value="C:extracellular region"/>
    <property type="evidence" value="ECO:0007669"/>
    <property type="project" value="UniProtKB-SubCell"/>
</dbReference>
<evidence type="ECO:0000259" key="6">
    <source>
        <dbReference type="SMART" id="SM00305"/>
    </source>
</evidence>
<comment type="subcellular location">
    <subcellularLocation>
        <location evidence="1">Secreted</location>
        <location evidence="1">Extracellular space</location>
    </subcellularLocation>
</comment>
<dbReference type="GO" id="GO:0016540">
    <property type="term" value="P:protein autoprocessing"/>
    <property type="evidence" value="ECO:0007669"/>
    <property type="project" value="InterPro"/>
</dbReference>
<dbReference type="InterPro" id="IPR003586">
    <property type="entry name" value="Hint_dom_C"/>
</dbReference>
<feature type="signal peptide" evidence="5">
    <location>
        <begin position="1"/>
        <end position="19"/>
    </location>
</feature>
<organism evidence="8 9">
    <name type="scientific">Syphacia muris</name>
    <dbReference type="NCBI Taxonomy" id="451379"/>
    <lineage>
        <taxon>Eukaryota</taxon>
        <taxon>Metazoa</taxon>
        <taxon>Ecdysozoa</taxon>
        <taxon>Nematoda</taxon>
        <taxon>Chromadorea</taxon>
        <taxon>Rhabditida</taxon>
        <taxon>Spirurina</taxon>
        <taxon>Oxyuridomorpha</taxon>
        <taxon>Oxyuroidea</taxon>
        <taxon>Oxyuridae</taxon>
        <taxon>Syphacia</taxon>
    </lineage>
</organism>
<sequence>MYWSRLIAVALIMPSIVEAISYRCDGNRILIVQSFGNNTIRMHCQMLSICGNRNLKCNYAENQSHCGGKNSFVAHVEQDSPTEPVKHKCCDVTDENGAVDNSHYSNECFVYELPDGMSKSNFSLDSNVNATEIRTLSGENLLSENADSYDGYKLRLFLLKNKSKAKLLVKGIERRDNGYRVTICHPKCQVSTNEGNTDGDWFVAAWSAWSSNLGATPSSRSFLNNTLMATVASNNTGKSTAKVITTTASTAAATAQNHAEAGKADGNAKSLDVFDHNREDKVKKKSNRITSNDAKSSNSSGGKSKAGTRKVEKSGAKQNSKELMSPEALKLRKEIDGILEPLCNDNTTDWTVELGKICSNQSYRDNYWLLSYYCRVNEDGNTKTRYDIMEKTISELCFVKSYVSINRVLQTYCEDVKPASSGGGSSPSGKQNARNCFSGDSTVMTPFGEILMRDLKIGDLVLVPAAQNVLKYETVEMFYHREPDTEAKFVVLHTESGKTLSLTELHLLPVGNCAELTKNLESFENIDEMLRASIFAYKAREGDCLLSVADNGELKSDKIVKIGRKYSRGIYAPITVEGSIITDGVLASCFSQLESHFLHKLAHDFYILLYYNFGSLMNSIYSPIQHLPVYIDTLHQVSRYVLPFAKY</sequence>
<dbReference type="AlphaFoldDB" id="A0A0N5ASW4"/>
<dbReference type="GO" id="GO:0016539">
    <property type="term" value="P:intein-mediated protein splicing"/>
    <property type="evidence" value="ECO:0007669"/>
    <property type="project" value="InterPro"/>
</dbReference>
<feature type="chain" id="PRO_5005893399" evidence="5">
    <location>
        <begin position="20"/>
        <end position="647"/>
    </location>
</feature>
<dbReference type="WBParaSite" id="SMUV_0000789801-mRNA-1">
    <property type="protein sequence ID" value="SMUV_0000789801-mRNA-1"/>
    <property type="gene ID" value="SMUV_0000789801"/>
</dbReference>
<keyword evidence="8" id="KW-1185">Reference proteome</keyword>
<dbReference type="InterPro" id="IPR001657">
    <property type="entry name" value="Hedgehog"/>
</dbReference>
<feature type="compositionally biased region" description="Low complexity" evidence="4">
    <location>
        <begin position="291"/>
        <end position="305"/>
    </location>
</feature>
<dbReference type="SUPFAM" id="SSF51294">
    <property type="entry name" value="Hedgehog/intein (Hint) domain"/>
    <property type="match status" value="1"/>
</dbReference>
<dbReference type="InterPro" id="IPR052140">
    <property type="entry name" value="Dev_Signal_Hedgehog-like"/>
</dbReference>
<reference evidence="9" key="1">
    <citation type="submission" date="2017-02" db="UniProtKB">
        <authorList>
            <consortium name="WormBaseParasite"/>
        </authorList>
    </citation>
    <scope>IDENTIFICATION</scope>
</reference>
<feature type="domain" description="Hint" evidence="6">
    <location>
        <begin position="551"/>
        <end position="595"/>
    </location>
</feature>
<dbReference type="SMART" id="SM00305">
    <property type="entry name" value="HintC"/>
    <property type="match status" value="1"/>
</dbReference>
<dbReference type="PROSITE" id="PS50817">
    <property type="entry name" value="INTEIN_N_TER"/>
    <property type="match status" value="1"/>
</dbReference>
<dbReference type="Proteomes" id="UP000046393">
    <property type="component" value="Unplaced"/>
</dbReference>
<dbReference type="InterPro" id="IPR001767">
    <property type="entry name" value="Hedgehog_Hint"/>
</dbReference>
<evidence type="ECO:0000256" key="5">
    <source>
        <dbReference type="SAM" id="SignalP"/>
    </source>
</evidence>
<evidence type="ECO:0000259" key="7">
    <source>
        <dbReference type="SMART" id="SM00306"/>
    </source>
</evidence>
<keyword evidence="3 5" id="KW-0732">Signal</keyword>
<protein>
    <submittedName>
        <fullName evidence="9">HintN domain-containing protein</fullName>
    </submittedName>
</protein>
<keyword evidence="2" id="KW-0217">Developmental protein</keyword>
<evidence type="ECO:0000256" key="1">
    <source>
        <dbReference type="ARBA" id="ARBA00004239"/>
    </source>
</evidence>
<accession>A0A0N5ASW4</accession>
<evidence type="ECO:0000313" key="9">
    <source>
        <dbReference type="WBParaSite" id="SMUV_0000789801-mRNA-1"/>
    </source>
</evidence>
<dbReference type="PRINTS" id="PR00632">
    <property type="entry name" value="SONICHHOG"/>
</dbReference>
<evidence type="ECO:0000256" key="3">
    <source>
        <dbReference type="ARBA" id="ARBA00022729"/>
    </source>
</evidence>
<feature type="region of interest" description="Disordered" evidence="4">
    <location>
        <begin position="255"/>
        <end position="325"/>
    </location>
</feature>
<evidence type="ECO:0000313" key="8">
    <source>
        <dbReference type="Proteomes" id="UP000046393"/>
    </source>
</evidence>
<dbReference type="CDD" id="cd00081">
    <property type="entry name" value="Hint"/>
    <property type="match status" value="1"/>
</dbReference>
<dbReference type="GO" id="GO:0007267">
    <property type="term" value="P:cell-cell signaling"/>
    <property type="evidence" value="ECO:0007669"/>
    <property type="project" value="InterPro"/>
</dbReference>
<name>A0A0N5ASW4_9BILA</name>
<dbReference type="PANTHER" id="PTHR46706:SF12">
    <property type="entry name" value="PROTEIN QUA-1-RELATED"/>
    <property type="match status" value="1"/>
</dbReference>
<dbReference type="Pfam" id="PF01079">
    <property type="entry name" value="Hint"/>
    <property type="match status" value="1"/>
</dbReference>
<dbReference type="STRING" id="451379.A0A0N5ASW4"/>
<dbReference type="Gene3D" id="2.170.16.10">
    <property type="entry name" value="Hedgehog/Intein (Hint) domain"/>
    <property type="match status" value="1"/>
</dbReference>